<organism evidence="2 3">
    <name type="scientific">Bordetella genomosp. 8</name>
    <dbReference type="NCBI Taxonomy" id="1416806"/>
    <lineage>
        <taxon>Bacteria</taxon>
        <taxon>Pseudomonadati</taxon>
        <taxon>Pseudomonadota</taxon>
        <taxon>Betaproteobacteria</taxon>
        <taxon>Burkholderiales</taxon>
        <taxon>Alcaligenaceae</taxon>
        <taxon>Bordetella</taxon>
    </lineage>
</organism>
<keyword evidence="1" id="KW-0812">Transmembrane</keyword>
<gene>
    <name evidence="2" type="ORF">CAL12_01630</name>
</gene>
<reference evidence="2 3" key="1">
    <citation type="submission" date="2017-05" db="EMBL/GenBank/DDBJ databases">
        <title>Complete and WGS of Bordetella genogroups.</title>
        <authorList>
            <person name="Spilker T."/>
            <person name="LiPuma J."/>
        </authorList>
    </citation>
    <scope>NUCLEOTIDE SEQUENCE [LARGE SCALE GENOMIC DNA]</scope>
    <source>
        <strain evidence="2 3">AU19157</strain>
    </source>
</reference>
<keyword evidence="1" id="KW-0472">Membrane</keyword>
<dbReference type="KEGG" id="bgv:CAL12_01630"/>
<evidence type="ECO:0008006" key="4">
    <source>
        <dbReference type="Google" id="ProtNLM"/>
    </source>
</evidence>
<feature type="transmembrane region" description="Helical" evidence="1">
    <location>
        <begin position="140"/>
        <end position="161"/>
    </location>
</feature>
<dbReference type="OrthoDB" id="121772at2"/>
<accession>A0A1W6YGJ7</accession>
<evidence type="ECO:0000313" key="2">
    <source>
        <dbReference type="EMBL" id="ARP79653.1"/>
    </source>
</evidence>
<dbReference type="EMBL" id="CP021108">
    <property type="protein sequence ID" value="ARP79653.1"/>
    <property type="molecule type" value="Genomic_DNA"/>
</dbReference>
<keyword evidence="1" id="KW-1133">Transmembrane helix</keyword>
<sequence>MSASEHAAIASPASHVSARQRTQRAIAMVEAAKGVGALAASIGLLSLLHHDLRHIVIVLIGHFNLNPDARYPSELLHYASILQDTSLRTLVGLAGAYVTLRLIEAYGLWRDRAWGEWLGALSGAIYVPFEVRHLLHRPSVLAAGVLLFNVAIVAFLAWQLWHRRQAGRAAHA</sequence>
<proteinExistence type="predicted"/>
<dbReference type="Pfam" id="PF09900">
    <property type="entry name" value="DUF2127"/>
    <property type="match status" value="1"/>
</dbReference>
<dbReference type="Proteomes" id="UP000194151">
    <property type="component" value="Chromosome"/>
</dbReference>
<name>A0A1W6YGJ7_9BORD</name>
<evidence type="ECO:0000256" key="1">
    <source>
        <dbReference type="SAM" id="Phobius"/>
    </source>
</evidence>
<dbReference type="RefSeq" id="WP_086062885.1">
    <property type="nucleotide sequence ID" value="NZ_CP021108.1"/>
</dbReference>
<keyword evidence="3" id="KW-1185">Reference proteome</keyword>
<dbReference type="InterPro" id="IPR021125">
    <property type="entry name" value="DUF2127"/>
</dbReference>
<evidence type="ECO:0000313" key="3">
    <source>
        <dbReference type="Proteomes" id="UP000194151"/>
    </source>
</evidence>
<dbReference type="AlphaFoldDB" id="A0A1W6YGJ7"/>
<protein>
    <recommendedName>
        <fullName evidence="4">DUF2127 domain-containing protein</fullName>
    </recommendedName>
</protein>